<keyword evidence="6" id="KW-0472">Membrane</keyword>
<dbReference type="RefSeq" id="WP_138930759.1">
    <property type="nucleotide sequence ID" value="NZ_SWMU01000001.1"/>
</dbReference>
<keyword evidence="7" id="KW-0998">Cell outer membrane</keyword>
<dbReference type="GO" id="GO:0009279">
    <property type="term" value="C:cell outer membrane"/>
    <property type="evidence" value="ECO:0007669"/>
    <property type="project" value="UniProtKB-SubCell"/>
</dbReference>
<dbReference type="SUPFAM" id="SSF56954">
    <property type="entry name" value="Outer membrane efflux proteins (OEP)"/>
    <property type="match status" value="1"/>
</dbReference>
<comment type="caution">
    <text evidence="9">The sequence shown here is derived from an EMBL/GenBank/DDBJ whole genome shotgun (WGS) entry which is preliminary data.</text>
</comment>
<evidence type="ECO:0000256" key="4">
    <source>
        <dbReference type="ARBA" id="ARBA00022452"/>
    </source>
</evidence>
<keyword evidence="10" id="KW-1185">Reference proteome</keyword>
<name>A0A4V6AMC8_9FLAO</name>
<comment type="subcellular location">
    <subcellularLocation>
        <location evidence="1">Cell outer membrane</location>
    </subcellularLocation>
</comment>
<sequence length="450" mass="50994">MKFIISTTLMLLSLISFSQEQEVYKLSLEDAIERALDSSYVAVNAKRDQLKALKQKWETTADGLPQISAGIDYEYNPKLIVTPLPGEIVGGEPGTIVPVTFGTEQNMRATATLNQLIFDGSYIVALKAAKTFLEYSKNANDKTRLEVRQSAINAYANALLVESSVEVLKQNEMTVKENLDETQRTFEEGLAEQEEVEQLQITYQQISNSLRNSQRNLDLSKQTLSMVLGIPVDAKLVLTDNLENLAMKQLADFDLIEQQLEVEENIDYKIANNLVKQRQLEWQLEKSKFLPTLTAFANYGTTTFGNEFVFLDSSQQWFQFSTVGVSLNIPIFSSLKRAKRSQRAEIALMQAETDLKESVEQIKLEFNQAKSDYNFALENYQTAQANLDLAERIERKNITKYKEGLSTSFELRQAQLQLYNAQNSYLESMLQLINSKTSLETILNSPNISN</sequence>
<feature type="coiled-coil region" evidence="8">
    <location>
        <begin position="165"/>
        <end position="216"/>
    </location>
</feature>
<evidence type="ECO:0000256" key="5">
    <source>
        <dbReference type="ARBA" id="ARBA00022692"/>
    </source>
</evidence>
<keyword evidence="8" id="KW-0175">Coiled coil</keyword>
<dbReference type="Proteomes" id="UP000306552">
    <property type="component" value="Unassembled WGS sequence"/>
</dbReference>
<keyword evidence="4" id="KW-1134">Transmembrane beta strand</keyword>
<evidence type="ECO:0000256" key="7">
    <source>
        <dbReference type="ARBA" id="ARBA00023237"/>
    </source>
</evidence>
<dbReference type="EMBL" id="SWMU01000001">
    <property type="protein sequence ID" value="TKS57055.1"/>
    <property type="molecule type" value="Genomic_DNA"/>
</dbReference>
<proteinExistence type="inferred from homology"/>
<dbReference type="OrthoDB" id="367883at2"/>
<accession>A0A4V6AMC8</accession>
<dbReference type="GO" id="GO:0015288">
    <property type="term" value="F:porin activity"/>
    <property type="evidence" value="ECO:0007669"/>
    <property type="project" value="TreeGrafter"/>
</dbReference>
<dbReference type="Pfam" id="PF02321">
    <property type="entry name" value="OEP"/>
    <property type="match status" value="2"/>
</dbReference>
<keyword evidence="3" id="KW-0813">Transport</keyword>
<dbReference type="Gene3D" id="1.20.1600.10">
    <property type="entry name" value="Outer membrane efflux proteins (OEP)"/>
    <property type="match status" value="1"/>
</dbReference>
<evidence type="ECO:0000256" key="2">
    <source>
        <dbReference type="ARBA" id="ARBA00007613"/>
    </source>
</evidence>
<evidence type="ECO:0000256" key="6">
    <source>
        <dbReference type="ARBA" id="ARBA00023136"/>
    </source>
</evidence>
<dbReference type="InterPro" id="IPR051906">
    <property type="entry name" value="TolC-like"/>
</dbReference>
<dbReference type="GO" id="GO:0015562">
    <property type="term" value="F:efflux transmembrane transporter activity"/>
    <property type="evidence" value="ECO:0007669"/>
    <property type="project" value="InterPro"/>
</dbReference>
<evidence type="ECO:0000256" key="8">
    <source>
        <dbReference type="SAM" id="Coils"/>
    </source>
</evidence>
<gene>
    <name evidence="9" type="ORF">FCN74_01135</name>
</gene>
<evidence type="ECO:0000256" key="1">
    <source>
        <dbReference type="ARBA" id="ARBA00004442"/>
    </source>
</evidence>
<evidence type="ECO:0000313" key="9">
    <source>
        <dbReference type="EMBL" id="TKS57055.1"/>
    </source>
</evidence>
<organism evidence="9 10">
    <name type="scientific">Mesohalobacter halotolerans</name>
    <dbReference type="NCBI Taxonomy" id="1883405"/>
    <lineage>
        <taxon>Bacteria</taxon>
        <taxon>Pseudomonadati</taxon>
        <taxon>Bacteroidota</taxon>
        <taxon>Flavobacteriia</taxon>
        <taxon>Flavobacteriales</taxon>
        <taxon>Flavobacteriaceae</taxon>
        <taxon>Mesohalobacter</taxon>
    </lineage>
</organism>
<evidence type="ECO:0000256" key="3">
    <source>
        <dbReference type="ARBA" id="ARBA00022448"/>
    </source>
</evidence>
<dbReference type="GO" id="GO:1990281">
    <property type="term" value="C:efflux pump complex"/>
    <property type="evidence" value="ECO:0007669"/>
    <property type="project" value="TreeGrafter"/>
</dbReference>
<dbReference type="PANTHER" id="PTHR30026">
    <property type="entry name" value="OUTER MEMBRANE PROTEIN TOLC"/>
    <property type="match status" value="1"/>
</dbReference>
<evidence type="ECO:0000313" key="10">
    <source>
        <dbReference type="Proteomes" id="UP000306552"/>
    </source>
</evidence>
<dbReference type="AlphaFoldDB" id="A0A4V6AMC8"/>
<dbReference type="PANTHER" id="PTHR30026:SF20">
    <property type="entry name" value="OUTER MEMBRANE PROTEIN TOLC"/>
    <property type="match status" value="1"/>
</dbReference>
<keyword evidence="5" id="KW-0812">Transmembrane</keyword>
<dbReference type="InterPro" id="IPR003423">
    <property type="entry name" value="OMP_efflux"/>
</dbReference>
<protein>
    <submittedName>
        <fullName evidence="9">TolC family protein</fullName>
    </submittedName>
</protein>
<comment type="similarity">
    <text evidence="2">Belongs to the outer membrane factor (OMF) (TC 1.B.17) family.</text>
</comment>
<reference evidence="9 10" key="1">
    <citation type="submission" date="2019-04" db="EMBL/GenBank/DDBJ databases">
        <title>Psychroflexus halotolerans sp. nov., isolated from a marine solar saltern.</title>
        <authorList>
            <person name="Feng X."/>
        </authorList>
    </citation>
    <scope>NUCLEOTIDE SEQUENCE [LARGE SCALE GENOMIC DNA]</scope>
    <source>
        <strain evidence="9 10">WDS2C27</strain>
    </source>
</reference>